<evidence type="ECO:0000256" key="1">
    <source>
        <dbReference type="SAM" id="Phobius"/>
    </source>
</evidence>
<evidence type="ECO:0000313" key="3">
    <source>
        <dbReference type="Proteomes" id="UP000290204"/>
    </source>
</evidence>
<feature type="transmembrane region" description="Helical" evidence="1">
    <location>
        <begin position="37"/>
        <end position="60"/>
    </location>
</feature>
<dbReference type="Proteomes" id="UP000290204">
    <property type="component" value="Unassembled WGS sequence"/>
</dbReference>
<feature type="transmembrane region" description="Helical" evidence="1">
    <location>
        <begin position="72"/>
        <end position="93"/>
    </location>
</feature>
<proteinExistence type="predicted"/>
<accession>A0A4Q1CI26</accession>
<name>A0A4Q1CI26_9BACT</name>
<evidence type="ECO:0000313" key="2">
    <source>
        <dbReference type="EMBL" id="RXK59689.1"/>
    </source>
</evidence>
<protein>
    <submittedName>
        <fullName evidence="2">Uncharacterized protein</fullName>
    </submittedName>
</protein>
<organism evidence="2 3">
    <name type="scientific">Lacibacter luteus</name>
    <dbReference type="NCBI Taxonomy" id="2508719"/>
    <lineage>
        <taxon>Bacteria</taxon>
        <taxon>Pseudomonadati</taxon>
        <taxon>Bacteroidota</taxon>
        <taxon>Chitinophagia</taxon>
        <taxon>Chitinophagales</taxon>
        <taxon>Chitinophagaceae</taxon>
        <taxon>Lacibacter</taxon>
    </lineage>
</organism>
<dbReference type="RefSeq" id="WP_129131062.1">
    <property type="nucleotide sequence ID" value="NZ_SDHW01000003.1"/>
</dbReference>
<sequence>MTFFKKFLLFYFLNLAIFLLLIILFGRDIIYVIKNPLLVLMPLIPVVPAIFFGAIINTVLSRTDRSIKVFTFTYTGCTLIFSLFIGFTFFSSWNHNRKYGNVEANKDYFRNYGHVDMTDYKISFDTLITRFSNPNDIRITGSMSDVIDTTIENTKQKMRYIRLMYSKYNSAEEYKADFIVYNAAAKMVYYNILLSDSDKKRIADQERKRTKLLRDILKSVEDEAKKKRNE</sequence>
<gene>
    <name evidence="2" type="ORF">ESA94_11525</name>
</gene>
<keyword evidence="1" id="KW-1133">Transmembrane helix</keyword>
<dbReference type="EMBL" id="SDHW01000003">
    <property type="protein sequence ID" value="RXK59689.1"/>
    <property type="molecule type" value="Genomic_DNA"/>
</dbReference>
<keyword evidence="1" id="KW-0472">Membrane</keyword>
<feature type="transmembrane region" description="Helical" evidence="1">
    <location>
        <begin position="7"/>
        <end position="25"/>
    </location>
</feature>
<keyword evidence="1" id="KW-0812">Transmembrane</keyword>
<dbReference type="AlphaFoldDB" id="A0A4Q1CI26"/>
<keyword evidence="3" id="KW-1185">Reference proteome</keyword>
<comment type="caution">
    <text evidence="2">The sequence shown here is derived from an EMBL/GenBank/DDBJ whole genome shotgun (WGS) entry which is preliminary data.</text>
</comment>
<reference evidence="2 3" key="1">
    <citation type="submission" date="2019-01" db="EMBL/GenBank/DDBJ databases">
        <title>Lacibacter sp. strain TTM-7.</title>
        <authorList>
            <person name="Chen W.-M."/>
        </authorList>
    </citation>
    <scope>NUCLEOTIDE SEQUENCE [LARGE SCALE GENOMIC DNA]</scope>
    <source>
        <strain evidence="2 3">TTM-7</strain>
    </source>
</reference>